<dbReference type="Pfam" id="PF04473">
    <property type="entry name" value="DUF553"/>
    <property type="match status" value="1"/>
</dbReference>
<evidence type="ECO:0000259" key="2">
    <source>
        <dbReference type="Pfam" id="PF04473"/>
    </source>
</evidence>
<dbReference type="InterPro" id="IPR007562">
    <property type="entry name" value="Transglutaminase-like_domain"/>
</dbReference>
<name>A0A7C5P5U1_THELI</name>
<comment type="caution">
    <text evidence="3">The sequence shown here is derived from an EMBL/GenBank/DDBJ whole genome shotgun (WGS) entry which is preliminary data.</text>
</comment>
<reference evidence="3" key="1">
    <citation type="journal article" date="2020" name="mSystems">
        <title>Genome- and Community-Level Interaction Insights into Carbon Utilization and Element Cycling Functions of Hydrothermarchaeota in Hydrothermal Sediment.</title>
        <authorList>
            <person name="Zhou Z."/>
            <person name="Liu Y."/>
            <person name="Xu W."/>
            <person name="Pan J."/>
            <person name="Luo Z.H."/>
            <person name="Li M."/>
        </authorList>
    </citation>
    <scope>NUCLEOTIDE SEQUENCE [LARGE SCALE GENOMIC DNA]</scope>
    <source>
        <strain evidence="3">HyVt-93</strain>
    </source>
</reference>
<sequence>MVCRDYAILTTALLLEMGYSPGLRV</sequence>
<comment type="similarity">
    <text evidence="1">Belongs to the UPF0252 family.</text>
</comment>
<gene>
    <name evidence="3" type="ORF">ENL40_01220</name>
</gene>
<feature type="domain" description="Transglutaminase-like" evidence="2">
    <location>
        <begin position="2"/>
        <end position="22"/>
    </location>
</feature>
<proteinExistence type="inferred from homology"/>
<accession>A0A7C5P5U1</accession>
<dbReference type="EMBL" id="DRTU01000057">
    <property type="protein sequence ID" value="HHI00091.1"/>
    <property type="molecule type" value="Genomic_DNA"/>
</dbReference>
<dbReference type="Proteomes" id="UP000886217">
    <property type="component" value="Unassembled WGS sequence"/>
</dbReference>
<evidence type="ECO:0000256" key="1">
    <source>
        <dbReference type="ARBA" id="ARBA00007458"/>
    </source>
</evidence>
<organism evidence="3">
    <name type="scientific">Thermococcus litoralis</name>
    <dbReference type="NCBI Taxonomy" id="2265"/>
    <lineage>
        <taxon>Archaea</taxon>
        <taxon>Methanobacteriati</taxon>
        <taxon>Methanobacteriota</taxon>
        <taxon>Thermococci</taxon>
        <taxon>Thermococcales</taxon>
        <taxon>Thermococcaceae</taxon>
        <taxon>Thermococcus</taxon>
    </lineage>
</organism>
<dbReference type="AlphaFoldDB" id="A0A7C5P5U1"/>
<protein>
    <recommendedName>
        <fullName evidence="2">Transglutaminase-like domain-containing protein</fullName>
    </recommendedName>
</protein>
<evidence type="ECO:0000313" key="3">
    <source>
        <dbReference type="EMBL" id="HHI00091.1"/>
    </source>
</evidence>